<evidence type="ECO:0000256" key="2">
    <source>
        <dbReference type="ARBA" id="ARBA00009127"/>
    </source>
</evidence>
<feature type="chain" id="PRO_5042969108" evidence="4">
    <location>
        <begin position="28"/>
        <end position="405"/>
    </location>
</feature>
<dbReference type="PANTHER" id="PTHR10009">
    <property type="entry name" value="PROTEIN YELLOW-RELATED"/>
    <property type="match status" value="1"/>
</dbReference>
<dbReference type="PANTHER" id="PTHR10009:SF19">
    <property type="entry name" value="RE55542P"/>
    <property type="match status" value="1"/>
</dbReference>
<dbReference type="EMBL" id="JAWJWE010000002">
    <property type="protein sequence ID" value="KAK6643301.1"/>
    <property type="molecule type" value="Genomic_DNA"/>
</dbReference>
<dbReference type="Proteomes" id="UP001372834">
    <property type="component" value="Unassembled WGS sequence"/>
</dbReference>
<evidence type="ECO:0000256" key="1">
    <source>
        <dbReference type="ARBA" id="ARBA00004613"/>
    </source>
</evidence>
<dbReference type="SUPFAM" id="SSF101898">
    <property type="entry name" value="NHL repeat"/>
    <property type="match status" value="1"/>
</dbReference>
<dbReference type="PROSITE" id="PS51257">
    <property type="entry name" value="PROKAR_LIPOPROTEIN"/>
    <property type="match status" value="1"/>
</dbReference>
<evidence type="ECO:0000256" key="4">
    <source>
        <dbReference type="SAM" id="SignalP"/>
    </source>
</evidence>
<dbReference type="Pfam" id="PF03022">
    <property type="entry name" value="MRJP"/>
    <property type="match status" value="1"/>
</dbReference>
<accession>A0AAN8XNS2</accession>
<reference evidence="5 6" key="1">
    <citation type="submission" date="2023-10" db="EMBL/GenBank/DDBJ databases">
        <title>Genomes of two closely related lineages of the louse Polyplax serrata with different host specificities.</title>
        <authorList>
            <person name="Martinu J."/>
            <person name="Tarabai H."/>
            <person name="Stefka J."/>
            <person name="Hypsa V."/>
        </authorList>
    </citation>
    <scope>NUCLEOTIDE SEQUENCE [LARGE SCALE GENOMIC DNA]</scope>
    <source>
        <strain evidence="5">HR10_N</strain>
    </source>
</reference>
<organism evidence="5 6">
    <name type="scientific">Polyplax serrata</name>
    <name type="common">Common mouse louse</name>
    <dbReference type="NCBI Taxonomy" id="468196"/>
    <lineage>
        <taxon>Eukaryota</taxon>
        <taxon>Metazoa</taxon>
        <taxon>Ecdysozoa</taxon>
        <taxon>Arthropoda</taxon>
        <taxon>Hexapoda</taxon>
        <taxon>Insecta</taxon>
        <taxon>Pterygota</taxon>
        <taxon>Neoptera</taxon>
        <taxon>Paraneoptera</taxon>
        <taxon>Psocodea</taxon>
        <taxon>Troctomorpha</taxon>
        <taxon>Phthiraptera</taxon>
        <taxon>Anoplura</taxon>
        <taxon>Polyplacidae</taxon>
        <taxon>Polyplax</taxon>
    </lineage>
</organism>
<gene>
    <name evidence="5" type="ORF">RUM43_004806</name>
</gene>
<name>A0AAN8XNS2_POLSC</name>
<feature type="signal peptide" evidence="4">
    <location>
        <begin position="1"/>
        <end position="27"/>
    </location>
</feature>
<dbReference type="GO" id="GO:0005576">
    <property type="term" value="C:extracellular region"/>
    <property type="evidence" value="ECO:0007669"/>
    <property type="project" value="UniProtKB-SubCell"/>
</dbReference>
<comment type="subcellular location">
    <subcellularLocation>
        <location evidence="1">Secreted</location>
    </subcellularLocation>
</comment>
<evidence type="ECO:0000256" key="3">
    <source>
        <dbReference type="ARBA" id="ARBA00022525"/>
    </source>
</evidence>
<keyword evidence="4" id="KW-0732">Signal</keyword>
<comment type="similarity">
    <text evidence="2">Belongs to the major royal jelly protein family.</text>
</comment>
<dbReference type="PRINTS" id="PR01366">
    <property type="entry name" value="ROYALJELLY"/>
</dbReference>
<dbReference type="FunFam" id="2.120.10.30:FF:000045">
    <property type="entry name" value="Blast:Protein yellow"/>
    <property type="match status" value="1"/>
</dbReference>
<comment type="caution">
    <text evidence="5">The sequence shown here is derived from an EMBL/GenBank/DDBJ whole genome shotgun (WGS) entry which is preliminary data.</text>
</comment>
<dbReference type="InterPro" id="IPR011042">
    <property type="entry name" value="6-blade_b-propeller_TolB-like"/>
</dbReference>
<evidence type="ECO:0000313" key="5">
    <source>
        <dbReference type="EMBL" id="KAK6643301.1"/>
    </source>
</evidence>
<dbReference type="Gene3D" id="2.120.10.30">
    <property type="entry name" value="TolB, C-terminal domain"/>
    <property type="match status" value="1"/>
</dbReference>
<evidence type="ECO:0000313" key="6">
    <source>
        <dbReference type="Proteomes" id="UP001372834"/>
    </source>
</evidence>
<dbReference type="AlphaFoldDB" id="A0AAN8XNS2"/>
<sequence>MSFCSVKFLIPSFVCLLFLSGFSLTSCELDVLHQWNFLSYELPYDYPVNGGYVPENNVFTGMEVGWSRIFLAIPRLRVGVPATLVSIPRTRGGELSSPVLKAYPNWEFHSSNGHGVNCSGLISVYRIRADRCNRLWVLDSGVSTSLQDFTVVCPPKILVFDMSTDQLVKSITFPREVLRPNTLLTNLVIDDTSGYGSCDDSYIYMSDTAAPAIVVYDAKKDIAWRLTHPSMYPDPDFSTYTIAGETFTLPDGVVGLALSPPTHTASRVLYFQSMATDRMFAIPVSVLQAGPSDDLPIQLVGRKSSQGVGLAVDPNDGSVYFSPFSETAVASWQPGTNRNKVLAYNPDVLQFATELIIAYRDNGNLWLLTTRFQKFFRRTVNAREINLRIVRINLTVPLTNLLLFK</sequence>
<dbReference type="InterPro" id="IPR017996">
    <property type="entry name" value="MRJP/yellow-related"/>
</dbReference>
<keyword evidence="3" id="KW-0964">Secreted</keyword>
<protein>
    <submittedName>
        <fullName evidence="5">Uncharacterized protein</fullName>
    </submittedName>
</protein>
<proteinExistence type="inferred from homology"/>